<dbReference type="Proteomes" id="UP000033699">
    <property type="component" value="Unassembled WGS sequence"/>
</dbReference>
<proteinExistence type="inferred from homology"/>
<dbReference type="OrthoDB" id="9810372at2"/>
<evidence type="ECO:0000313" key="2">
    <source>
        <dbReference type="EMBL" id="KJS60216.1"/>
    </source>
</evidence>
<protein>
    <submittedName>
        <fullName evidence="2">ROK family transcriptional regulator</fullName>
    </submittedName>
</protein>
<dbReference type="PANTHER" id="PTHR18964">
    <property type="entry name" value="ROK (REPRESSOR, ORF, KINASE) FAMILY"/>
    <property type="match status" value="1"/>
</dbReference>
<dbReference type="SUPFAM" id="SSF53067">
    <property type="entry name" value="Actin-like ATPase domain"/>
    <property type="match status" value="1"/>
</dbReference>
<dbReference type="AlphaFoldDB" id="A0A0F2TCJ2"/>
<comment type="similarity">
    <text evidence="1">Belongs to the ROK (NagC/XylR) family.</text>
</comment>
<gene>
    <name evidence="2" type="ORF">VM95_22450</name>
</gene>
<dbReference type="PATRIC" id="fig|359131.3.peg.5364"/>
<dbReference type="Gene3D" id="3.30.420.40">
    <property type="match status" value="2"/>
</dbReference>
<sequence length="306" mass="30919">MTTVIALDVGGTRVKGGAADEDGLLRDTDSWPTGADRGPEAVLETVLAAARALAGRHRPAAVGIAVPGIVDEPSGTAVLAANLGWRRLPVRDRLAEHLGLPVVLGHDVRAGGLAEARIGAGRGSRDFLFVPVGTGIAAAVMSEGRAAAGSHARAGELGHLVVRPGGDACPCGGRGCLETVASAAAVARRYAAATGEHGVTAEDVAARAAAGERAAVTVWTEAIEALADALTTAITLLDPERVVIGGGLARAGDPYLTALRAAVAERLTFQTMPPILPAALGDRAGCQGAALLARDLLAHDLRRAVR</sequence>
<evidence type="ECO:0000256" key="1">
    <source>
        <dbReference type="ARBA" id="ARBA00006479"/>
    </source>
</evidence>
<keyword evidence="3" id="KW-1185">Reference proteome</keyword>
<dbReference type="RefSeq" id="WP_045699747.1">
    <property type="nucleotide sequence ID" value="NZ_JZKH01000048.1"/>
</dbReference>
<dbReference type="InterPro" id="IPR043129">
    <property type="entry name" value="ATPase_NBD"/>
</dbReference>
<accession>A0A0F2TCJ2</accession>
<reference evidence="2 3" key="1">
    <citation type="submission" date="2015-02" db="EMBL/GenBank/DDBJ databases">
        <authorList>
            <person name="Ju K.-S."/>
            <person name="Doroghazi J.R."/>
            <person name="Metcalf W."/>
        </authorList>
    </citation>
    <scope>NUCLEOTIDE SEQUENCE [LARGE SCALE GENOMIC DNA]</scope>
    <source>
        <strain evidence="2 3">ATCC 31215</strain>
    </source>
</reference>
<organism evidence="2 3">
    <name type="scientific">Streptomyces rubellomurinus (strain ATCC 31215)</name>
    <dbReference type="NCBI Taxonomy" id="359131"/>
    <lineage>
        <taxon>Bacteria</taxon>
        <taxon>Bacillati</taxon>
        <taxon>Actinomycetota</taxon>
        <taxon>Actinomycetes</taxon>
        <taxon>Kitasatosporales</taxon>
        <taxon>Streptomycetaceae</taxon>
        <taxon>Streptomyces</taxon>
    </lineage>
</organism>
<dbReference type="InterPro" id="IPR000600">
    <property type="entry name" value="ROK"/>
</dbReference>
<name>A0A0F2TCJ2_STRR3</name>
<dbReference type="EMBL" id="JZKH01000048">
    <property type="protein sequence ID" value="KJS60216.1"/>
    <property type="molecule type" value="Genomic_DNA"/>
</dbReference>
<comment type="caution">
    <text evidence="2">The sequence shown here is derived from an EMBL/GenBank/DDBJ whole genome shotgun (WGS) entry which is preliminary data.</text>
</comment>
<evidence type="ECO:0000313" key="3">
    <source>
        <dbReference type="Proteomes" id="UP000033699"/>
    </source>
</evidence>
<dbReference type="Pfam" id="PF00480">
    <property type="entry name" value="ROK"/>
    <property type="match status" value="1"/>
</dbReference>
<dbReference type="PANTHER" id="PTHR18964:SF149">
    <property type="entry name" value="BIFUNCTIONAL UDP-N-ACETYLGLUCOSAMINE 2-EPIMERASE_N-ACETYLMANNOSAMINE KINASE"/>
    <property type="match status" value="1"/>
</dbReference>